<evidence type="ECO:0000313" key="3">
    <source>
        <dbReference type="Proteomes" id="UP000059680"/>
    </source>
</evidence>
<name>A0A0P0W7F8_ORYSJ</name>
<gene>
    <name evidence="2" type="ordered locus">Os04g0177701</name>
    <name evidence="2" type="ORF">OSNPB_040177701</name>
</gene>
<feature type="compositionally biased region" description="Basic residues" evidence="1">
    <location>
        <begin position="44"/>
        <end position="66"/>
    </location>
</feature>
<dbReference type="PaxDb" id="39947-A0A0P0W7F8"/>
<evidence type="ECO:0000256" key="1">
    <source>
        <dbReference type="SAM" id="MobiDB-lite"/>
    </source>
</evidence>
<sequence length="199" mass="21108">MPLPSGRHGLSARCRVPRGGCTHRFTADSSKFTDSSQIQSQGRGKSKGGKNCKKKSLKTFITKRKSQGGGWRSVLLTATRNHARRQGRGPPQRGGRGGPGGRPERLPPPIVPPSPSSPPAQSCSHCSPTPLFAARKGHDATAAPVACCSWRTRTPHLFLANAIAAVAGLLLAKAEDAIAPACCEKGERIEERMAVECGW</sequence>
<dbReference type="AlphaFoldDB" id="A0A0P0W7F8"/>
<feature type="compositionally biased region" description="Gly residues" evidence="1">
    <location>
        <begin position="92"/>
        <end position="101"/>
    </location>
</feature>
<organism evidence="2 3">
    <name type="scientific">Oryza sativa subsp. japonica</name>
    <name type="common">Rice</name>
    <dbReference type="NCBI Taxonomy" id="39947"/>
    <lineage>
        <taxon>Eukaryota</taxon>
        <taxon>Viridiplantae</taxon>
        <taxon>Streptophyta</taxon>
        <taxon>Embryophyta</taxon>
        <taxon>Tracheophyta</taxon>
        <taxon>Spermatophyta</taxon>
        <taxon>Magnoliopsida</taxon>
        <taxon>Liliopsida</taxon>
        <taxon>Poales</taxon>
        <taxon>Poaceae</taxon>
        <taxon>BOP clade</taxon>
        <taxon>Oryzoideae</taxon>
        <taxon>Oryzeae</taxon>
        <taxon>Oryzinae</taxon>
        <taxon>Oryza</taxon>
        <taxon>Oryza sativa</taxon>
    </lineage>
</organism>
<dbReference type="EMBL" id="AP014960">
    <property type="protein sequence ID" value="BAS87944.1"/>
    <property type="molecule type" value="Genomic_DNA"/>
</dbReference>
<keyword evidence="3" id="KW-1185">Reference proteome</keyword>
<reference evidence="2 3" key="2">
    <citation type="journal article" date="2013" name="Plant Cell Physiol.">
        <title>Rice Annotation Project Database (RAP-DB): an integrative and interactive database for rice genomics.</title>
        <authorList>
            <person name="Sakai H."/>
            <person name="Lee S.S."/>
            <person name="Tanaka T."/>
            <person name="Numa H."/>
            <person name="Kim J."/>
            <person name="Kawahara Y."/>
            <person name="Wakimoto H."/>
            <person name="Yang C.C."/>
            <person name="Iwamoto M."/>
            <person name="Abe T."/>
            <person name="Yamada Y."/>
            <person name="Muto A."/>
            <person name="Inokuchi H."/>
            <person name="Ikemura T."/>
            <person name="Matsumoto T."/>
            <person name="Sasaki T."/>
            <person name="Itoh T."/>
        </authorList>
    </citation>
    <scope>NUCLEOTIDE SEQUENCE [LARGE SCALE GENOMIC DNA]</scope>
    <source>
        <strain evidence="3">cv. Nipponbare</strain>
    </source>
</reference>
<evidence type="ECO:0000313" key="2">
    <source>
        <dbReference type="EMBL" id="BAS87944.1"/>
    </source>
</evidence>
<feature type="region of interest" description="Disordered" evidence="1">
    <location>
        <begin position="1"/>
        <end position="125"/>
    </location>
</feature>
<dbReference type="Proteomes" id="UP000059680">
    <property type="component" value="Chromosome 4"/>
</dbReference>
<reference evidence="2 3" key="3">
    <citation type="journal article" date="2013" name="Rice">
        <title>Improvement of the Oryza sativa Nipponbare reference genome using next generation sequence and optical map data.</title>
        <authorList>
            <person name="Kawahara Y."/>
            <person name="de la Bastide M."/>
            <person name="Hamilton J.P."/>
            <person name="Kanamori H."/>
            <person name="McCombie W.R."/>
            <person name="Ouyang S."/>
            <person name="Schwartz D.C."/>
            <person name="Tanaka T."/>
            <person name="Wu J."/>
            <person name="Zhou S."/>
            <person name="Childs K.L."/>
            <person name="Davidson R.M."/>
            <person name="Lin H."/>
            <person name="Quesada-Ocampo L."/>
            <person name="Vaillancourt B."/>
            <person name="Sakai H."/>
            <person name="Lee S.S."/>
            <person name="Kim J."/>
            <person name="Numa H."/>
            <person name="Itoh T."/>
            <person name="Buell C.R."/>
            <person name="Matsumoto T."/>
        </authorList>
    </citation>
    <scope>NUCLEOTIDE SEQUENCE [LARGE SCALE GENOMIC DNA]</scope>
    <source>
        <strain evidence="3">cv. Nipponbare</strain>
    </source>
</reference>
<feature type="compositionally biased region" description="Pro residues" evidence="1">
    <location>
        <begin position="106"/>
        <end position="118"/>
    </location>
</feature>
<protein>
    <submittedName>
        <fullName evidence="2">Os04g0177701 protein</fullName>
    </submittedName>
</protein>
<proteinExistence type="predicted"/>
<dbReference type="InParanoid" id="A0A0P0W7F8"/>
<accession>A0A0P0W7F8</accession>
<reference evidence="3" key="1">
    <citation type="journal article" date="2005" name="Nature">
        <title>The map-based sequence of the rice genome.</title>
        <authorList>
            <consortium name="International rice genome sequencing project (IRGSP)"/>
            <person name="Matsumoto T."/>
            <person name="Wu J."/>
            <person name="Kanamori H."/>
            <person name="Katayose Y."/>
            <person name="Fujisawa M."/>
            <person name="Namiki N."/>
            <person name="Mizuno H."/>
            <person name="Yamamoto K."/>
            <person name="Antonio B.A."/>
            <person name="Baba T."/>
            <person name="Sakata K."/>
            <person name="Nagamura Y."/>
            <person name="Aoki H."/>
            <person name="Arikawa K."/>
            <person name="Arita K."/>
            <person name="Bito T."/>
            <person name="Chiden Y."/>
            <person name="Fujitsuka N."/>
            <person name="Fukunaka R."/>
            <person name="Hamada M."/>
            <person name="Harada C."/>
            <person name="Hayashi A."/>
            <person name="Hijishita S."/>
            <person name="Honda M."/>
            <person name="Hosokawa S."/>
            <person name="Ichikawa Y."/>
            <person name="Idonuma A."/>
            <person name="Iijima M."/>
            <person name="Ikeda M."/>
            <person name="Ikeno M."/>
            <person name="Ito K."/>
            <person name="Ito S."/>
            <person name="Ito T."/>
            <person name="Ito Y."/>
            <person name="Ito Y."/>
            <person name="Iwabuchi A."/>
            <person name="Kamiya K."/>
            <person name="Karasawa W."/>
            <person name="Kurita K."/>
            <person name="Katagiri S."/>
            <person name="Kikuta A."/>
            <person name="Kobayashi H."/>
            <person name="Kobayashi N."/>
            <person name="Machita K."/>
            <person name="Maehara T."/>
            <person name="Masukawa M."/>
            <person name="Mizubayashi T."/>
            <person name="Mukai Y."/>
            <person name="Nagasaki H."/>
            <person name="Nagata Y."/>
            <person name="Naito S."/>
            <person name="Nakashima M."/>
            <person name="Nakama Y."/>
            <person name="Nakamichi Y."/>
            <person name="Nakamura M."/>
            <person name="Meguro A."/>
            <person name="Negishi M."/>
            <person name="Ohta I."/>
            <person name="Ohta T."/>
            <person name="Okamoto M."/>
            <person name="Ono N."/>
            <person name="Saji S."/>
            <person name="Sakaguchi M."/>
            <person name="Sakai K."/>
            <person name="Shibata M."/>
            <person name="Shimokawa T."/>
            <person name="Song J."/>
            <person name="Takazaki Y."/>
            <person name="Terasawa K."/>
            <person name="Tsugane M."/>
            <person name="Tsuji K."/>
            <person name="Ueda S."/>
            <person name="Waki K."/>
            <person name="Yamagata H."/>
            <person name="Yamamoto M."/>
            <person name="Yamamoto S."/>
            <person name="Yamane H."/>
            <person name="Yoshiki S."/>
            <person name="Yoshihara R."/>
            <person name="Yukawa K."/>
            <person name="Zhong H."/>
            <person name="Yano M."/>
            <person name="Yuan Q."/>
            <person name="Ouyang S."/>
            <person name="Liu J."/>
            <person name="Jones K.M."/>
            <person name="Gansberger K."/>
            <person name="Moffat K."/>
            <person name="Hill J."/>
            <person name="Bera J."/>
            <person name="Fadrosh D."/>
            <person name="Jin S."/>
            <person name="Johri S."/>
            <person name="Kim M."/>
            <person name="Overton L."/>
            <person name="Reardon M."/>
            <person name="Tsitrin T."/>
            <person name="Vuong H."/>
            <person name="Weaver B."/>
            <person name="Ciecko A."/>
            <person name="Tallon L."/>
            <person name="Jackson J."/>
            <person name="Pai G."/>
            <person name="Aken S.V."/>
            <person name="Utterback T."/>
            <person name="Reidmuller S."/>
            <person name="Feldblyum T."/>
            <person name="Hsiao J."/>
            <person name="Zismann V."/>
            <person name="Iobst S."/>
            <person name="de Vazeille A.R."/>
            <person name="Buell C.R."/>
            <person name="Ying K."/>
            <person name="Li Y."/>
            <person name="Lu T."/>
            <person name="Huang Y."/>
            <person name="Zhao Q."/>
            <person name="Feng Q."/>
            <person name="Zhang L."/>
            <person name="Zhu J."/>
            <person name="Weng Q."/>
            <person name="Mu J."/>
            <person name="Lu Y."/>
            <person name="Fan D."/>
            <person name="Liu Y."/>
            <person name="Guan J."/>
            <person name="Zhang Y."/>
            <person name="Yu S."/>
            <person name="Liu X."/>
            <person name="Zhang Y."/>
            <person name="Hong G."/>
            <person name="Han B."/>
            <person name="Choisne N."/>
            <person name="Demange N."/>
            <person name="Orjeda G."/>
            <person name="Samain S."/>
            <person name="Cattolico L."/>
            <person name="Pelletier E."/>
            <person name="Couloux A."/>
            <person name="Segurens B."/>
            <person name="Wincker P."/>
            <person name="D'Hont A."/>
            <person name="Scarpelli C."/>
            <person name="Weissenbach J."/>
            <person name="Salanoubat M."/>
            <person name="Quetier F."/>
            <person name="Yu Y."/>
            <person name="Kim H.R."/>
            <person name="Rambo T."/>
            <person name="Currie J."/>
            <person name="Collura K."/>
            <person name="Luo M."/>
            <person name="Yang T."/>
            <person name="Ammiraju J.S.S."/>
            <person name="Engler F."/>
            <person name="Soderlund C."/>
            <person name="Wing R.A."/>
            <person name="Palmer L.E."/>
            <person name="de la Bastide M."/>
            <person name="Spiegel L."/>
            <person name="Nascimento L."/>
            <person name="Zutavern T."/>
            <person name="O'Shaughnessy A."/>
            <person name="Dike S."/>
            <person name="Dedhia N."/>
            <person name="Preston R."/>
            <person name="Balija V."/>
            <person name="McCombie W.R."/>
            <person name="Chow T."/>
            <person name="Chen H."/>
            <person name="Chung M."/>
            <person name="Chen C."/>
            <person name="Shaw J."/>
            <person name="Wu H."/>
            <person name="Hsiao K."/>
            <person name="Chao Y."/>
            <person name="Chu M."/>
            <person name="Cheng C."/>
            <person name="Hour A."/>
            <person name="Lee P."/>
            <person name="Lin S."/>
            <person name="Lin Y."/>
            <person name="Liou J."/>
            <person name="Liu S."/>
            <person name="Hsing Y."/>
            <person name="Raghuvanshi S."/>
            <person name="Mohanty A."/>
            <person name="Bharti A.K."/>
            <person name="Gaur A."/>
            <person name="Gupta V."/>
            <person name="Kumar D."/>
            <person name="Ravi V."/>
            <person name="Vij S."/>
            <person name="Kapur A."/>
            <person name="Khurana P."/>
            <person name="Khurana P."/>
            <person name="Khurana J.P."/>
            <person name="Tyagi A.K."/>
            <person name="Gaikwad K."/>
            <person name="Singh A."/>
            <person name="Dalal V."/>
            <person name="Srivastava S."/>
            <person name="Dixit A."/>
            <person name="Pal A.K."/>
            <person name="Ghazi I.A."/>
            <person name="Yadav M."/>
            <person name="Pandit A."/>
            <person name="Bhargava A."/>
            <person name="Sureshbabu K."/>
            <person name="Batra K."/>
            <person name="Sharma T.R."/>
            <person name="Mohapatra T."/>
            <person name="Singh N.K."/>
            <person name="Messing J."/>
            <person name="Nelson A.B."/>
            <person name="Fuks G."/>
            <person name="Kavchok S."/>
            <person name="Keizer G."/>
            <person name="Linton E."/>
            <person name="Llaca V."/>
            <person name="Song R."/>
            <person name="Tanyolac B."/>
            <person name="Young S."/>
            <person name="Ho-Il K."/>
            <person name="Hahn J.H."/>
            <person name="Sangsakoo G."/>
            <person name="Vanavichit A."/>
            <person name="de Mattos Luiz.A.T."/>
            <person name="Zimmer P.D."/>
            <person name="Malone G."/>
            <person name="Dellagostin O."/>
            <person name="de Oliveira A.C."/>
            <person name="Bevan M."/>
            <person name="Bancroft I."/>
            <person name="Minx P."/>
            <person name="Cordum H."/>
            <person name="Wilson R."/>
            <person name="Cheng Z."/>
            <person name="Jin W."/>
            <person name="Jiang J."/>
            <person name="Leong S.A."/>
            <person name="Iwama H."/>
            <person name="Gojobori T."/>
            <person name="Itoh T."/>
            <person name="Niimura Y."/>
            <person name="Fujii Y."/>
            <person name="Habara T."/>
            <person name="Sakai H."/>
            <person name="Sato Y."/>
            <person name="Wilson G."/>
            <person name="Kumar K."/>
            <person name="McCouch S."/>
            <person name="Juretic N."/>
            <person name="Hoen D."/>
            <person name="Wright S."/>
            <person name="Bruskiewich R."/>
            <person name="Bureau T."/>
            <person name="Miyao A."/>
            <person name="Hirochika H."/>
            <person name="Nishikawa T."/>
            <person name="Kadowaki K."/>
            <person name="Sugiura M."/>
            <person name="Burr B."/>
            <person name="Sasaki T."/>
        </authorList>
    </citation>
    <scope>NUCLEOTIDE SEQUENCE [LARGE SCALE GENOMIC DNA]</scope>
    <source>
        <strain evidence="3">cv. Nipponbare</strain>
    </source>
</reference>